<dbReference type="AlphaFoldDB" id="A0A4U0SFR2"/>
<keyword evidence="3" id="KW-1185">Reference proteome</keyword>
<dbReference type="Pfam" id="PF04149">
    <property type="entry name" value="DUF397"/>
    <property type="match status" value="1"/>
</dbReference>
<name>A0A4U0SFR2_9ACTN</name>
<dbReference type="InterPro" id="IPR007278">
    <property type="entry name" value="DUF397"/>
</dbReference>
<evidence type="ECO:0000313" key="3">
    <source>
        <dbReference type="Proteomes" id="UP000305778"/>
    </source>
</evidence>
<dbReference type="RefSeq" id="WP_136726799.1">
    <property type="nucleotide sequence ID" value="NZ_SUMC01000031.1"/>
</dbReference>
<feature type="domain" description="DUF397" evidence="1">
    <location>
        <begin position="4"/>
        <end position="56"/>
    </location>
</feature>
<reference evidence="2 3" key="1">
    <citation type="submission" date="2019-04" db="EMBL/GenBank/DDBJ databases">
        <title>Streptomyces oryziradicis sp. nov., a novel actinomycete isolated from rhizosphere soil of rice (Oryza sativa L.).</title>
        <authorList>
            <person name="Li C."/>
        </authorList>
    </citation>
    <scope>NUCLEOTIDE SEQUENCE [LARGE SCALE GENOMIC DNA]</scope>
    <source>
        <strain evidence="2 3">NEAU-C40</strain>
    </source>
</reference>
<protein>
    <submittedName>
        <fullName evidence="2">DUF397 domain-containing protein</fullName>
    </submittedName>
</protein>
<gene>
    <name evidence="2" type="ORF">FCI23_28465</name>
</gene>
<dbReference type="EMBL" id="SUMC01000031">
    <property type="protein sequence ID" value="TKA08420.1"/>
    <property type="molecule type" value="Genomic_DNA"/>
</dbReference>
<dbReference type="Proteomes" id="UP000305778">
    <property type="component" value="Unassembled WGS sequence"/>
</dbReference>
<evidence type="ECO:0000313" key="2">
    <source>
        <dbReference type="EMBL" id="TKA08420.1"/>
    </source>
</evidence>
<sequence>MSTLTWQKSSHSGSGSNCLNVAAAPDGTIRLRESDAPNAVLTATPTGLRTLLLGIKAGEFNDVAL</sequence>
<evidence type="ECO:0000259" key="1">
    <source>
        <dbReference type="Pfam" id="PF04149"/>
    </source>
</evidence>
<comment type="caution">
    <text evidence="2">The sequence shown here is derived from an EMBL/GenBank/DDBJ whole genome shotgun (WGS) entry which is preliminary data.</text>
</comment>
<dbReference type="OrthoDB" id="4288416at2"/>
<proteinExistence type="predicted"/>
<organism evidence="2 3">
    <name type="scientific">Actinacidiphila oryziradicis</name>
    <dbReference type="NCBI Taxonomy" id="2571141"/>
    <lineage>
        <taxon>Bacteria</taxon>
        <taxon>Bacillati</taxon>
        <taxon>Actinomycetota</taxon>
        <taxon>Actinomycetes</taxon>
        <taxon>Kitasatosporales</taxon>
        <taxon>Streptomycetaceae</taxon>
        <taxon>Actinacidiphila</taxon>
    </lineage>
</organism>
<accession>A0A4U0SFR2</accession>